<dbReference type="Gene3D" id="3.40.630.30">
    <property type="match status" value="1"/>
</dbReference>
<organism evidence="2 3">
    <name type="scientific">Ruminococcus albus SY3</name>
    <dbReference type="NCBI Taxonomy" id="1341156"/>
    <lineage>
        <taxon>Bacteria</taxon>
        <taxon>Bacillati</taxon>
        <taxon>Bacillota</taxon>
        <taxon>Clostridia</taxon>
        <taxon>Eubacteriales</taxon>
        <taxon>Oscillospiraceae</taxon>
        <taxon>Ruminococcus</taxon>
    </lineage>
</organism>
<gene>
    <name evidence="2" type="ORF">RASY3_06915</name>
</gene>
<feature type="domain" description="N-acetyltransferase" evidence="1">
    <location>
        <begin position="125"/>
        <end position="169"/>
    </location>
</feature>
<sequence>MKKVRSLSKEKIDEISALIGASFWDYPYEPREGGLKPFFPSKAAMTEYMKSFVIAGIESGTFYSTDNGEGYILITDTKGNHPGFGSIIRMARRMKNALGGWGKLFSFLKQANSGCDKKPLEILMKKQYVKVEMLIVTEKYQGQGYMRKLMEFAYKIADKNGCPCILDTDAKGKCDRYVHLGMKLVQTRKAGGCKIYDLMYSKDGV</sequence>
<dbReference type="InterPro" id="IPR016181">
    <property type="entry name" value="Acyl_CoA_acyltransferase"/>
</dbReference>
<dbReference type="CDD" id="cd04301">
    <property type="entry name" value="NAT_SF"/>
    <property type="match status" value="1"/>
</dbReference>
<keyword evidence="3" id="KW-1185">Reference proteome</keyword>
<dbReference type="EMBL" id="JEOB01000002">
    <property type="protein sequence ID" value="EXM39584.1"/>
    <property type="molecule type" value="Genomic_DNA"/>
</dbReference>
<dbReference type="Pfam" id="PF00583">
    <property type="entry name" value="Acetyltransf_1"/>
    <property type="match status" value="1"/>
</dbReference>
<evidence type="ECO:0000313" key="2">
    <source>
        <dbReference type="EMBL" id="EXM39584.1"/>
    </source>
</evidence>
<comment type="caution">
    <text evidence="2">The sequence shown here is derived from an EMBL/GenBank/DDBJ whole genome shotgun (WGS) entry which is preliminary data.</text>
</comment>
<dbReference type="Proteomes" id="UP000021369">
    <property type="component" value="Unassembled WGS sequence"/>
</dbReference>
<keyword evidence="2" id="KW-0808">Transferase</keyword>
<dbReference type="SUPFAM" id="SSF55729">
    <property type="entry name" value="Acyl-CoA N-acyltransferases (Nat)"/>
    <property type="match status" value="1"/>
</dbReference>
<reference evidence="2 3" key="1">
    <citation type="submission" date="2013-06" db="EMBL/GenBank/DDBJ databases">
        <title>Rumen cellulosomics: divergent fiber-degrading strategies revealed by comparative genome-wide analysis of six Ruminococcal strains.</title>
        <authorList>
            <person name="Dassa B."/>
            <person name="Borovok I."/>
            <person name="Lamed R."/>
            <person name="Flint H."/>
            <person name="Yeoman C.J."/>
            <person name="White B."/>
            <person name="Bayer E.A."/>
        </authorList>
    </citation>
    <scope>NUCLEOTIDE SEQUENCE [LARGE SCALE GENOMIC DNA]</scope>
    <source>
        <strain evidence="2 3">SY3</strain>
    </source>
</reference>
<dbReference type="GO" id="GO:0016747">
    <property type="term" value="F:acyltransferase activity, transferring groups other than amino-acyl groups"/>
    <property type="evidence" value="ECO:0007669"/>
    <property type="project" value="InterPro"/>
</dbReference>
<dbReference type="InterPro" id="IPR000182">
    <property type="entry name" value="GNAT_dom"/>
</dbReference>
<dbReference type="AlphaFoldDB" id="A0A011UG08"/>
<proteinExistence type="predicted"/>
<dbReference type="RefSeq" id="WP_037286360.1">
    <property type="nucleotide sequence ID" value="NZ_JEOB01000002.1"/>
</dbReference>
<protein>
    <submittedName>
        <fullName evidence="2">GCN5 family acetyltransferase</fullName>
    </submittedName>
</protein>
<name>A0A011UG08_RUMAL</name>
<evidence type="ECO:0000313" key="3">
    <source>
        <dbReference type="Proteomes" id="UP000021369"/>
    </source>
</evidence>
<accession>A0A011UG08</accession>
<dbReference type="OrthoDB" id="2593184at2"/>
<evidence type="ECO:0000259" key="1">
    <source>
        <dbReference type="Pfam" id="PF00583"/>
    </source>
</evidence>
<dbReference type="PATRIC" id="fig|1341156.4.peg.1800"/>